<feature type="region of interest" description="Disordered" evidence="1">
    <location>
        <begin position="1102"/>
        <end position="1124"/>
    </location>
</feature>
<feature type="compositionally biased region" description="Low complexity" evidence="1">
    <location>
        <begin position="979"/>
        <end position="992"/>
    </location>
</feature>
<evidence type="ECO:0000313" key="3">
    <source>
        <dbReference type="Proteomes" id="UP001320420"/>
    </source>
</evidence>
<accession>A0AAN9YX66</accession>
<feature type="region of interest" description="Disordered" evidence="1">
    <location>
        <begin position="693"/>
        <end position="713"/>
    </location>
</feature>
<feature type="region of interest" description="Disordered" evidence="1">
    <location>
        <begin position="1"/>
        <end position="30"/>
    </location>
</feature>
<feature type="region of interest" description="Disordered" evidence="1">
    <location>
        <begin position="974"/>
        <end position="995"/>
    </location>
</feature>
<evidence type="ECO:0000256" key="1">
    <source>
        <dbReference type="SAM" id="MobiDB-lite"/>
    </source>
</evidence>
<feature type="region of interest" description="Disordered" evidence="1">
    <location>
        <begin position="526"/>
        <end position="545"/>
    </location>
</feature>
<comment type="caution">
    <text evidence="2">The sequence shown here is derived from an EMBL/GenBank/DDBJ whole genome shotgun (WGS) entry which is preliminary data.</text>
</comment>
<evidence type="ECO:0000313" key="2">
    <source>
        <dbReference type="EMBL" id="KAK7757952.1"/>
    </source>
</evidence>
<feature type="compositionally biased region" description="Basic and acidic residues" evidence="1">
    <location>
        <begin position="1110"/>
        <end position="1124"/>
    </location>
</feature>
<proteinExistence type="predicted"/>
<dbReference type="EMBL" id="JAKJXP020000001">
    <property type="protein sequence ID" value="KAK7757952.1"/>
    <property type="molecule type" value="Genomic_DNA"/>
</dbReference>
<reference evidence="2 3" key="1">
    <citation type="submission" date="2024-02" db="EMBL/GenBank/DDBJ databases">
        <title>De novo assembly and annotation of 12 fungi associated with fruit tree decline syndrome in Ontario, Canada.</title>
        <authorList>
            <person name="Sulman M."/>
            <person name="Ellouze W."/>
            <person name="Ilyukhin E."/>
        </authorList>
    </citation>
    <scope>NUCLEOTIDE SEQUENCE [LARGE SCALE GENOMIC DNA]</scope>
    <source>
        <strain evidence="2 3">M11/M66-122</strain>
    </source>
</reference>
<keyword evidence="3" id="KW-1185">Reference proteome</keyword>
<gene>
    <name evidence="2" type="ORF">SLS62_000330</name>
</gene>
<name>A0AAN9YX66_9PEZI</name>
<organism evidence="2 3">
    <name type="scientific">Diatrype stigma</name>
    <dbReference type="NCBI Taxonomy" id="117547"/>
    <lineage>
        <taxon>Eukaryota</taxon>
        <taxon>Fungi</taxon>
        <taxon>Dikarya</taxon>
        <taxon>Ascomycota</taxon>
        <taxon>Pezizomycotina</taxon>
        <taxon>Sordariomycetes</taxon>
        <taxon>Xylariomycetidae</taxon>
        <taxon>Xylariales</taxon>
        <taxon>Diatrypaceae</taxon>
        <taxon>Diatrype</taxon>
    </lineage>
</organism>
<dbReference type="Proteomes" id="UP001320420">
    <property type="component" value="Unassembled WGS sequence"/>
</dbReference>
<protein>
    <submittedName>
        <fullName evidence="2">Uncharacterized protein</fullName>
    </submittedName>
</protein>
<sequence>MSGQPGPPGGSQQNSPTPPPSPTTQFPTFPQGLDPLIALPRILNYLRDQDVWRDQQWERCIDNIEQYLNDCEAGRLRGDLGYGSVGLLRDLDQARNMVQVHRRYQKWTTDKSRWSTHVTPVKSFSDRLITYPKVNPLPSPANDKSLIRNKRMDIPLPHQGRSAFYTPAPLLPGKTQEESDVEFGTHLRDDEAVFWYSLDSHLIAERLSTTPSAWKPPQNNIYDTSNKIYEHCIKGGVSETVHRIKMENLPPPATQSLPVQAQGYARKRGLKRAAVQQLLNLFTNHENRIINTPWRRVVLPYEKVDLPREVPFQPRMLAQDQVPHTGKEPFPWVYWYSGYTNFLNHIALRKRIEFNVSAWDERDRSCLPVNFRGPYTTNGLSVQDSHWLRTGKYLTELESHLRDRYAIYPRPLLKAILNDIEAGKIYPYQTPPNKTTTPERERQLLNDNKRRDLYKRDEDIDFDAPEEEGNPVYRLVNEREMSWLKFVGEPPRSMRMMNKINELRQDNLAVIFDNRLQEVLRGYGTWEETTNDPGPGKSDSSQSLIPAKTEAIPVDELLEKINGAEAEMLPDDHLRHPNRSYQFTIEETEHYLKVLARLGRCKLYPAGKRTLTRVAPPVFNLYPEDRILWRHAHNQAFARANELNKNYFLWHITEAYKDKGFKHEPKDPRNYAGILEHRKLARGLSLERIMALDEDDSQKTTKPSAQSTNKQQKDLANLWVPESHYVQGAYRETEPQPSIGDLAGWEQVWQWVLNDEYQGTAEETCQYLRGLAFRMGTSIQYYNKLRQRLQAMPPISADYAVREMDYWATMVDAGETFNNRSADGNEAKVHVDTPSIQDVLDKADPNQVLKSASAEEHPDPFVLLKQGLIDDCVQNRNMFYPGRLTAFRDKSQTPFQGLTRANLWSWATAAQRRYQAPYTRRNFFDLRRWPLHQQSPERQLLIKNRQDERLRIDPRNQITGILTARIDQSAIMSRDQGNTTPLSGSTPLGSSPRIEELSPVIDPTEAEAVTAMWKIWGGQDWIPGPAVYPMGDTLLQQLVISQQLENAIYPPDKVPWGDWLKKKLWEITHKKPVQIPLLPEGQEKTIVRSNPLKRRLPVDFVKKGPAKRPRGPEPIDTRPDSGHDFNKDLRYFRRPHPPDPWEIALALRDQTKNLQGAFPNGWEPVPLPTLQKTTTQDASGKVVTKTIVSPPDPGLPRAIWAIQASFEKQYPHLATPDLLAFTKIFKNYQRLHANDWLEVRKHKGQVDMSYVGPRFFADHMAGALWEWGQDMYERDFTLGIIDSQAPRTPFIHPLPTGHTSRVFVVWIFYDGMAARWRPTPPRRDEAWKLGDFDYWYGVQPLEPEIQVEIKEEDES</sequence>
<feature type="compositionally biased region" description="Polar residues" evidence="1">
    <location>
        <begin position="527"/>
        <end position="544"/>
    </location>
</feature>
<feature type="compositionally biased region" description="Polar residues" evidence="1">
    <location>
        <begin position="700"/>
        <end position="710"/>
    </location>
</feature>